<protein>
    <submittedName>
        <fullName evidence="1">Uncharacterized protein</fullName>
    </submittedName>
</protein>
<accession>A0A284R491</accession>
<dbReference type="EMBL" id="FUEG01000004">
    <property type="protein sequence ID" value="SJL03542.1"/>
    <property type="molecule type" value="Genomic_DNA"/>
</dbReference>
<name>A0A284R491_ARMOS</name>
<evidence type="ECO:0000313" key="1">
    <source>
        <dbReference type="EMBL" id="SJL03542.1"/>
    </source>
</evidence>
<dbReference type="OrthoDB" id="2937643at2759"/>
<keyword evidence="2" id="KW-1185">Reference proteome</keyword>
<proteinExistence type="predicted"/>
<evidence type="ECO:0000313" key="2">
    <source>
        <dbReference type="Proteomes" id="UP000219338"/>
    </source>
</evidence>
<dbReference type="Proteomes" id="UP000219338">
    <property type="component" value="Unassembled WGS sequence"/>
</dbReference>
<reference evidence="2" key="1">
    <citation type="journal article" date="2017" name="Nat. Ecol. Evol.">
        <title>Genome expansion and lineage-specific genetic innovations in the forest pathogenic fungi Armillaria.</title>
        <authorList>
            <person name="Sipos G."/>
            <person name="Prasanna A.N."/>
            <person name="Walter M.C."/>
            <person name="O'Connor E."/>
            <person name="Balint B."/>
            <person name="Krizsan K."/>
            <person name="Kiss B."/>
            <person name="Hess J."/>
            <person name="Varga T."/>
            <person name="Slot J."/>
            <person name="Riley R."/>
            <person name="Boka B."/>
            <person name="Rigling D."/>
            <person name="Barry K."/>
            <person name="Lee J."/>
            <person name="Mihaltcheva S."/>
            <person name="LaButti K."/>
            <person name="Lipzen A."/>
            <person name="Waldron R."/>
            <person name="Moloney N.M."/>
            <person name="Sperisen C."/>
            <person name="Kredics L."/>
            <person name="Vagvoelgyi C."/>
            <person name="Patrignani A."/>
            <person name="Fitzpatrick D."/>
            <person name="Nagy I."/>
            <person name="Doyle S."/>
            <person name="Anderson J.B."/>
            <person name="Grigoriev I.V."/>
            <person name="Gueldener U."/>
            <person name="Muensterkoetter M."/>
            <person name="Nagy L.G."/>
        </authorList>
    </citation>
    <scope>NUCLEOTIDE SEQUENCE [LARGE SCALE GENOMIC DNA]</scope>
    <source>
        <strain evidence="2">C18/9</strain>
    </source>
</reference>
<dbReference type="OMA" id="TVFRQDV"/>
<organism evidence="1 2">
    <name type="scientific">Armillaria ostoyae</name>
    <name type="common">Armillaria root rot fungus</name>
    <dbReference type="NCBI Taxonomy" id="47428"/>
    <lineage>
        <taxon>Eukaryota</taxon>
        <taxon>Fungi</taxon>
        <taxon>Dikarya</taxon>
        <taxon>Basidiomycota</taxon>
        <taxon>Agaricomycotina</taxon>
        <taxon>Agaricomycetes</taxon>
        <taxon>Agaricomycetidae</taxon>
        <taxon>Agaricales</taxon>
        <taxon>Marasmiineae</taxon>
        <taxon>Physalacriaceae</taxon>
        <taxon>Armillaria</taxon>
    </lineage>
</organism>
<dbReference type="AlphaFoldDB" id="A0A284R491"/>
<gene>
    <name evidence="1" type="ORF">ARMOST_06898</name>
</gene>
<sequence length="597" mass="68276">MSLAYFSFSPFITRSSSAKGVEELHRLYKTVFRQDVPIADKSNHLRVFLAIYDAIGCKQDLLNDLRETLPFLSQVIWEDVASIGGLDPAKGREQLEHIPVRFEAALTMEVILGMQRELRRALEAYKLPSRHTKEVQHVQLTSYMIKGILTLFGSLIFNSAEEILPPSDSTSSEGVVEVQLRLHNRIALLVVEYKLRVFPQSQQQTLAQLFAKLLSVAALNRRLGYYSNVHGVVTDLKETVFYTYNRASSAQTWYPEFSNKHHPLSSKRQVLHAGTGPHWWQMMALVTRFMLNLLLEGYSDYMEETLARCQLPASVVPSYIETLRLAEWDAHAYEARMRSSVSLPDDDTVVELTPQQRLIAVMHTYLSHLGFKCQSGANLTLQDSNGVNGTLLYTLEGIDSDMMQFALEASYKPLPASNAFDCCIRMYCVQRGEIPFSDYNRISCWDFLFSRYFDVLPHFDNRIQVVGHAGFLSSVQGGVGEMYREFTNDLIRHLLCPLWDSVKATLMAIPTETAERVERVTLAIRWFNEAVEKLERDSDFERTEGLELLERSVQAYPRETALPQAVIDEMNRNALWYYKNAFSIVSKWTTATIYTTE</sequence>